<sequence>MALVDYELQGDIAILRLNRPDKRNAMNDAMLADLGMAADRAAGEAKAAVICGNGTHFSAGLDLLEHSQKTVMESIDGSRSWHAVFSRIQRGKIPFVAALHGAVVGGGLELASNAHIRVADSETYFAMPEGQRGIFVGGSGSVNITRLMGVARMTDLMLTGRVLSAEEAERCAVVTYVTEPGKSFDKAMELAEKIAGNASLSNYITINGLQRIHDSGYDEGLFFESMVASLTQNTPEAIERLQAFVQKKAKRLDIPTKDRQSEDT</sequence>
<evidence type="ECO:0000313" key="4">
    <source>
        <dbReference type="EMBL" id="POF30903.1"/>
    </source>
</evidence>
<organism evidence="4 5">
    <name type="scientific">Roseibium marinum</name>
    <dbReference type="NCBI Taxonomy" id="281252"/>
    <lineage>
        <taxon>Bacteria</taxon>
        <taxon>Pseudomonadati</taxon>
        <taxon>Pseudomonadota</taxon>
        <taxon>Alphaproteobacteria</taxon>
        <taxon>Hyphomicrobiales</taxon>
        <taxon>Stappiaceae</taxon>
        <taxon>Roseibium</taxon>
    </lineage>
</organism>
<dbReference type="EMBL" id="PPCN01000005">
    <property type="protein sequence ID" value="POF30903.1"/>
    <property type="molecule type" value="Genomic_DNA"/>
</dbReference>
<evidence type="ECO:0000256" key="3">
    <source>
        <dbReference type="RuleBase" id="RU003707"/>
    </source>
</evidence>
<dbReference type="GO" id="GO:0016829">
    <property type="term" value="F:lyase activity"/>
    <property type="evidence" value="ECO:0007669"/>
    <property type="project" value="UniProtKB-KW"/>
</dbReference>
<dbReference type="Gene3D" id="1.10.12.10">
    <property type="entry name" value="Lyase 2-enoyl-coa Hydratase, Chain A, domain 2"/>
    <property type="match status" value="1"/>
</dbReference>
<keyword evidence="2" id="KW-0456">Lyase</keyword>
<proteinExistence type="inferred from homology"/>
<dbReference type="InterPro" id="IPR001753">
    <property type="entry name" value="Enoyl-CoA_hydra/iso"/>
</dbReference>
<comment type="caution">
    <text evidence="4">The sequence shown here is derived from an EMBL/GenBank/DDBJ whole genome shotgun (WGS) entry which is preliminary data.</text>
</comment>
<dbReference type="InterPro" id="IPR029045">
    <property type="entry name" value="ClpP/crotonase-like_dom_sf"/>
</dbReference>
<gene>
    <name evidence="4" type="ORF">CLV41_10581</name>
</gene>
<dbReference type="PROSITE" id="PS00166">
    <property type="entry name" value="ENOYL_COA_HYDRATASE"/>
    <property type="match status" value="1"/>
</dbReference>
<accession>A0A2S3UTJ8</accession>
<comment type="similarity">
    <text evidence="1 3">Belongs to the enoyl-CoA hydratase/isomerase family.</text>
</comment>
<evidence type="ECO:0000256" key="1">
    <source>
        <dbReference type="ARBA" id="ARBA00005254"/>
    </source>
</evidence>
<dbReference type="PANTHER" id="PTHR11941:SF54">
    <property type="entry name" value="ENOYL-COA HYDRATASE, MITOCHONDRIAL"/>
    <property type="match status" value="1"/>
</dbReference>
<dbReference type="Proteomes" id="UP000236959">
    <property type="component" value="Unassembled WGS sequence"/>
</dbReference>
<dbReference type="InterPro" id="IPR018376">
    <property type="entry name" value="Enoyl-CoA_hyd/isom_CS"/>
</dbReference>
<dbReference type="GO" id="GO:0006635">
    <property type="term" value="P:fatty acid beta-oxidation"/>
    <property type="evidence" value="ECO:0007669"/>
    <property type="project" value="TreeGrafter"/>
</dbReference>
<dbReference type="Gene3D" id="3.90.226.10">
    <property type="entry name" value="2-enoyl-CoA Hydratase, Chain A, domain 1"/>
    <property type="match status" value="1"/>
</dbReference>
<reference evidence="4 5" key="1">
    <citation type="submission" date="2018-01" db="EMBL/GenBank/DDBJ databases">
        <title>Genomic Encyclopedia of Archaeal and Bacterial Type Strains, Phase II (KMG-II): from individual species to whole genera.</title>
        <authorList>
            <person name="Goeker M."/>
        </authorList>
    </citation>
    <scope>NUCLEOTIDE SEQUENCE [LARGE SCALE GENOMIC DNA]</scope>
    <source>
        <strain evidence="4 5">DSM 17023</strain>
    </source>
</reference>
<dbReference type="PANTHER" id="PTHR11941">
    <property type="entry name" value="ENOYL-COA HYDRATASE-RELATED"/>
    <property type="match status" value="1"/>
</dbReference>
<dbReference type="AlphaFoldDB" id="A0A2S3UTJ8"/>
<dbReference type="RefSeq" id="WP_103223087.1">
    <property type="nucleotide sequence ID" value="NZ_PPCN01000005.1"/>
</dbReference>
<dbReference type="InterPro" id="IPR014748">
    <property type="entry name" value="Enoyl-CoA_hydra_C"/>
</dbReference>
<dbReference type="Pfam" id="PF00378">
    <property type="entry name" value="ECH_1"/>
    <property type="match status" value="1"/>
</dbReference>
<evidence type="ECO:0000256" key="2">
    <source>
        <dbReference type="ARBA" id="ARBA00023239"/>
    </source>
</evidence>
<dbReference type="CDD" id="cd06558">
    <property type="entry name" value="crotonase-like"/>
    <property type="match status" value="1"/>
</dbReference>
<keyword evidence="5" id="KW-1185">Reference proteome</keyword>
<dbReference type="OrthoDB" id="5730382at2"/>
<dbReference type="NCBIfam" id="NF006013">
    <property type="entry name" value="PRK08150.1"/>
    <property type="match status" value="1"/>
</dbReference>
<evidence type="ECO:0000313" key="5">
    <source>
        <dbReference type="Proteomes" id="UP000236959"/>
    </source>
</evidence>
<protein>
    <submittedName>
        <fullName evidence="4">Enoyl-CoA hydratase/carnithine racemase</fullName>
    </submittedName>
</protein>
<dbReference type="SUPFAM" id="SSF52096">
    <property type="entry name" value="ClpP/crotonase"/>
    <property type="match status" value="1"/>
</dbReference>
<name>A0A2S3UTJ8_9HYPH</name>